<dbReference type="PANTHER" id="PTHR24174">
    <property type="entry name" value="ANKYRIN REPEAT AND STERILE ALPHA MOTIF DOMAIN-CONTAINING PROTEIN 1"/>
    <property type="match status" value="1"/>
</dbReference>
<dbReference type="Gene3D" id="2.60.120.260">
    <property type="entry name" value="Galactose-binding domain-like"/>
    <property type="match status" value="1"/>
</dbReference>
<protein>
    <recommendedName>
        <fullName evidence="4">F5/8 type C domain-containing protein</fullName>
    </recommendedName>
</protein>
<name>A0AAN9BD47_9CAEN</name>
<dbReference type="InterPro" id="IPR002110">
    <property type="entry name" value="Ankyrin_rpt"/>
</dbReference>
<dbReference type="EMBL" id="JBAMIC010000010">
    <property type="protein sequence ID" value="KAK7103033.1"/>
    <property type="molecule type" value="Genomic_DNA"/>
</dbReference>
<evidence type="ECO:0000256" key="1">
    <source>
        <dbReference type="ARBA" id="ARBA00022737"/>
    </source>
</evidence>
<evidence type="ECO:0000256" key="3">
    <source>
        <dbReference type="PROSITE-ProRule" id="PRU00023"/>
    </source>
</evidence>
<dbReference type="GO" id="GO:0005829">
    <property type="term" value="C:cytosol"/>
    <property type="evidence" value="ECO:0007669"/>
    <property type="project" value="TreeGrafter"/>
</dbReference>
<dbReference type="SUPFAM" id="SSF49785">
    <property type="entry name" value="Galactose-binding domain-like"/>
    <property type="match status" value="1"/>
</dbReference>
<dbReference type="SMART" id="SM00248">
    <property type="entry name" value="ANK"/>
    <property type="match status" value="6"/>
</dbReference>
<comment type="caution">
    <text evidence="5">The sequence shown here is derived from an EMBL/GenBank/DDBJ whole genome shotgun (WGS) entry which is preliminary data.</text>
</comment>
<dbReference type="InterPro" id="IPR033635">
    <property type="entry name" value="ANKS1/Caskin"/>
</dbReference>
<dbReference type="Gene3D" id="1.25.40.20">
    <property type="entry name" value="Ankyrin repeat-containing domain"/>
    <property type="match status" value="2"/>
</dbReference>
<dbReference type="PROSITE" id="PS50297">
    <property type="entry name" value="ANK_REP_REGION"/>
    <property type="match status" value="4"/>
</dbReference>
<feature type="repeat" description="ANK" evidence="3">
    <location>
        <begin position="62"/>
        <end position="94"/>
    </location>
</feature>
<feature type="repeat" description="ANK" evidence="3">
    <location>
        <begin position="128"/>
        <end position="161"/>
    </location>
</feature>
<dbReference type="Proteomes" id="UP001374579">
    <property type="component" value="Unassembled WGS sequence"/>
</dbReference>
<evidence type="ECO:0000259" key="4">
    <source>
        <dbReference type="PROSITE" id="PS50022"/>
    </source>
</evidence>
<dbReference type="Pfam" id="PF12796">
    <property type="entry name" value="Ank_2"/>
    <property type="match status" value="2"/>
</dbReference>
<dbReference type="SUPFAM" id="SSF48403">
    <property type="entry name" value="Ankyrin repeat"/>
    <property type="match status" value="1"/>
</dbReference>
<evidence type="ECO:0000256" key="2">
    <source>
        <dbReference type="ARBA" id="ARBA00023043"/>
    </source>
</evidence>
<dbReference type="PROSITE" id="PS50088">
    <property type="entry name" value="ANK_REPEAT"/>
    <property type="match status" value="4"/>
</dbReference>
<dbReference type="PRINTS" id="PR01415">
    <property type="entry name" value="ANKYRIN"/>
</dbReference>
<organism evidence="5 6">
    <name type="scientific">Littorina saxatilis</name>
    <dbReference type="NCBI Taxonomy" id="31220"/>
    <lineage>
        <taxon>Eukaryota</taxon>
        <taxon>Metazoa</taxon>
        <taxon>Spiralia</taxon>
        <taxon>Lophotrochozoa</taxon>
        <taxon>Mollusca</taxon>
        <taxon>Gastropoda</taxon>
        <taxon>Caenogastropoda</taxon>
        <taxon>Littorinimorpha</taxon>
        <taxon>Littorinoidea</taxon>
        <taxon>Littorinidae</taxon>
        <taxon>Littorina</taxon>
    </lineage>
</organism>
<feature type="domain" description="F5/8 type C" evidence="4">
    <location>
        <begin position="312"/>
        <end position="459"/>
    </location>
</feature>
<dbReference type="Pfam" id="PF00754">
    <property type="entry name" value="F5_F8_type_C"/>
    <property type="match status" value="1"/>
</dbReference>
<dbReference type="AlphaFoldDB" id="A0AAN9BD47"/>
<evidence type="ECO:0000313" key="5">
    <source>
        <dbReference type="EMBL" id="KAK7103033.1"/>
    </source>
</evidence>
<reference evidence="5 6" key="1">
    <citation type="submission" date="2024-02" db="EMBL/GenBank/DDBJ databases">
        <title>Chromosome-scale genome assembly of the rough periwinkle Littorina saxatilis.</title>
        <authorList>
            <person name="De Jode A."/>
            <person name="Faria R."/>
            <person name="Formenti G."/>
            <person name="Sims Y."/>
            <person name="Smith T.P."/>
            <person name="Tracey A."/>
            <person name="Wood J.M.D."/>
            <person name="Zagrodzka Z.B."/>
            <person name="Johannesson K."/>
            <person name="Butlin R.K."/>
            <person name="Leder E.H."/>
        </authorList>
    </citation>
    <scope>NUCLEOTIDE SEQUENCE [LARGE SCALE GENOMIC DNA]</scope>
    <source>
        <strain evidence="5">Snail1</strain>
        <tissue evidence="5">Muscle</tissue>
    </source>
</reference>
<feature type="repeat" description="ANK" evidence="3">
    <location>
        <begin position="95"/>
        <end position="127"/>
    </location>
</feature>
<dbReference type="InterPro" id="IPR000421">
    <property type="entry name" value="FA58C"/>
</dbReference>
<dbReference type="InterPro" id="IPR036770">
    <property type="entry name" value="Ankyrin_rpt-contain_sf"/>
</dbReference>
<dbReference type="Pfam" id="PF00023">
    <property type="entry name" value="Ank"/>
    <property type="match status" value="1"/>
</dbReference>
<feature type="repeat" description="ANK" evidence="3">
    <location>
        <begin position="225"/>
        <end position="257"/>
    </location>
</feature>
<accession>A0AAN9BD47</accession>
<sequence>MGKEEELLKAVKAKDIKKVQKLLTSASVKKKGGETTWQNVDTGHKIRKHLTHINVNAQETETGYTPLLLAVLGGLRDVAEMLIFYSANVLAQDFKGNTALHLAVFVGRVDLVTLLLVNEAEVNSLNDDHNTPLHIACQQSTKSPIIQKLVKAGANVWLRNKDDHTPLDAAAMYNKKETVSILLESCPTLLSNQCAVVEAAMRDNADVLELLLEYGIDPNQLDILRGSTALHEAVRFCRAKSAELLLAFGADVDKENLKKETPRTLSKELPAPSQERFESLFKEYNKSQARIPKYLAQRQSLLSDSFKLKCLKNYPVLPTQQSWTQNTREFCSSCTQANSNLHVVDDNPRTFWVIPEPHDVWTTLDLGSDHVISGISIIGWDSPQMVQTFQLQAADTLQGAWSTFTAHVCKRTGSTNPKDPGVEQTFKGFTVKVRYLRLYILANHGGKSINFQGLRLHGADCRINDILRSCHLQHLGDSFIDKGINTYKRFIDATEEDIASIVDDPVQVFEVYQAIQAERRKVYPMTMLEWLVAPTHFCYANEELPDFSVQSDPGVMEEVEVKVEGAELHGITRVCLCPSGTKSASTAVFHGLKTNTVGKFTIKVQGVVTGIAVEAPEKIEIRPARKSSNEVSAAFDEIQDMLNSLQDSF</sequence>
<keyword evidence="2 3" id="KW-0040">ANK repeat</keyword>
<dbReference type="PANTHER" id="PTHR24174:SF1">
    <property type="entry name" value="IP14385P"/>
    <property type="match status" value="1"/>
</dbReference>
<proteinExistence type="predicted"/>
<evidence type="ECO:0000313" key="6">
    <source>
        <dbReference type="Proteomes" id="UP001374579"/>
    </source>
</evidence>
<dbReference type="InterPro" id="IPR008979">
    <property type="entry name" value="Galactose-bd-like_sf"/>
</dbReference>
<keyword evidence="6" id="KW-1185">Reference proteome</keyword>
<keyword evidence="1" id="KW-0677">Repeat</keyword>
<dbReference type="PROSITE" id="PS50022">
    <property type="entry name" value="FA58C_3"/>
    <property type="match status" value="1"/>
</dbReference>
<gene>
    <name evidence="5" type="ORF">V1264_021163</name>
</gene>